<dbReference type="AlphaFoldDB" id="A0A327L720"/>
<dbReference type="EMBL" id="NPEX01000009">
    <property type="protein sequence ID" value="RAI45723.1"/>
    <property type="molecule type" value="Genomic_DNA"/>
</dbReference>
<evidence type="ECO:0000313" key="1">
    <source>
        <dbReference type="EMBL" id="RAI45723.1"/>
    </source>
</evidence>
<gene>
    <name evidence="1" type="ORF">CH341_02570</name>
</gene>
<keyword evidence="2" id="KW-1185">Reference proteome</keyword>
<evidence type="ECO:0000313" key="2">
    <source>
        <dbReference type="Proteomes" id="UP000249130"/>
    </source>
</evidence>
<accession>A0A327L720</accession>
<protein>
    <submittedName>
        <fullName evidence="1">Uncharacterized protein</fullName>
    </submittedName>
</protein>
<comment type="caution">
    <text evidence="1">The sequence shown here is derived from an EMBL/GenBank/DDBJ whole genome shotgun (WGS) entry which is preliminary data.</text>
</comment>
<dbReference type="Proteomes" id="UP000249130">
    <property type="component" value="Unassembled WGS sequence"/>
</dbReference>
<reference evidence="1 2" key="1">
    <citation type="submission" date="2017-07" db="EMBL/GenBank/DDBJ databases">
        <title>Draft Genome Sequences of Select Purple Nonsulfur Bacteria.</title>
        <authorList>
            <person name="Lasarre B."/>
            <person name="Mckinlay J.B."/>
        </authorList>
    </citation>
    <scope>NUCLEOTIDE SEQUENCE [LARGE SCALE GENOMIC DNA]</scope>
    <source>
        <strain evidence="1 2">DSM 5909</strain>
    </source>
</reference>
<organism evidence="1 2">
    <name type="scientific">Rhodoplanes roseus</name>
    <dbReference type="NCBI Taxonomy" id="29409"/>
    <lineage>
        <taxon>Bacteria</taxon>
        <taxon>Pseudomonadati</taxon>
        <taxon>Pseudomonadota</taxon>
        <taxon>Alphaproteobacteria</taxon>
        <taxon>Hyphomicrobiales</taxon>
        <taxon>Nitrobacteraceae</taxon>
        <taxon>Rhodoplanes</taxon>
    </lineage>
</organism>
<sequence>MLSGPCRLVRPRDSDAFEREADMKTLTLLLTIAGIGVANAESMDVRQLIEQRWMAVTPAAETWTCAQADSATIRAAFEGQGAQDLTIALNDDPRPDDFRGPIAAEIPVMAAGQ</sequence>
<proteinExistence type="predicted"/>
<name>A0A327L720_9BRAD</name>